<organism evidence="1 2">
    <name type="scientific">Hymenolepis diminuta</name>
    <name type="common">Rat tapeworm</name>
    <dbReference type="NCBI Taxonomy" id="6216"/>
    <lineage>
        <taxon>Eukaryota</taxon>
        <taxon>Metazoa</taxon>
        <taxon>Spiralia</taxon>
        <taxon>Lophotrochozoa</taxon>
        <taxon>Platyhelminthes</taxon>
        <taxon>Cestoda</taxon>
        <taxon>Eucestoda</taxon>
        <taxon>Cyclophyllidea</taxon>
        <taxon>Hymenolepididae</taxon>
        <taxon>Hymenolepis</taxon>
    </lineage>
</organism>
<accession>A0A564YJ18</accession>
<dbReference type="Proteomes" id="UP000321570">
    <property type="component" value="Unassembled WGS sequence"/>
</dbReference>
<gene>
    <name evidence="1" type="ORF">WMSIL1_LOCUS6279</name>
</gene>
<protein>
    <submittedName>
        <fullName evidence="1">Uncharacterized protein</fullName>
    </submittedName>
</protein>
<reference evidence="1 2" key="1">
    <citation type="submission" date="2019-07" db="EMBL/GenBank/DDBJ databases">
        <authorList>
            <person name="Jastrzebski P J."/>
            <person name="Paukszto L."/>
            <person name="Jastrzebski P J."/>
        </authorList>
    </citation>
    <scope>NUCLEOTIDE SEQUENCE [LARGE SCALE GENOMIC DNA]</scope>
    <source>
        <strain evidence="1 2">WMS-il1</strain>
    </source>
</reference>
<evidence type="ECO:0000313" key="2">
    <source>
        <dbReference type="Proteomes" id="UP000321570"/>
    </source>
</evidence>
<keyword evidence="2" id="KW-1185">Reference proteome</keyword>
<proteinExistence type="predicted"/>
<evidence type="ECO:0000313" key="1">
    <source>
        <dbReference type="EMBL" id="VUZ46593.1"/>
    </source>
</evidence>
<name>A0A564YJ18_HYMDI</name>
<dbReference type="AlphaFoldDB" id="A0A564YJ18"/>
<sequence length="75" mass="8845">MSAVWKTKNGDLPSKPKMNTVFNSEHLKRTPRIKKKGKDRFFKRGEGAIIRKLKAVFENFWESAHARPYGNLNWR</sequence>
<dbReference type="EMBL" id="CABIJS010000222">
    <property type="protein sequence ID" value="VUZ46593.1"/>
    <property type="molecule type" value="Genomic_DNA"/>
</dbReference>